<name>A0AAQ3MJN6_VIGMU</name>
<proteinExistence type="predicted"/>
<dbReference type="Proteomes" id="UP001374535">
    <property type="component" value="Chromosome 10"/>
</dbReference>
<dbReference type="AlphaFoldDB" id="A0AAQ3MJN6"/>
<gene>
    <name evidence="1" type="ORF">V8G54_031435</name>
</gene>
<organism evidence="1 2">
    <name type="scientific">Vigna mungo</name>
    <name type="common">Black gram</name>
    <name type="synonym">Phaseolus mungo</name>
    <dbReference type="NCBI Taxonomy" id="3915"/>
    <lineage>
        <taxon>Eukaryota</taxon>
        <taxon>Viridiplantae</taxon>
        <taxon>Streptophyta</taxon>
        <taxon>Embryophyta</taxon>
        <taxon>Tracheophyta</taxon>
        <taxon>Spermatophyta</taxon>
        <taxon>Magnoliopsida</taxon>
        <taxon>eudicotyledons</taxon>
        <taxon>Gunneridae</taxon>
        <taxon>Pentapetalae</taxon>
        <taxon>rosids</taxon>
        <taxon>fabids</taxon>
        <taxon>Fabales</taxon>
        <taxon>Fabaceae</taxon>
        <taxon>Papilionoideae</taxon>
        <taxon>50 kb inversion clade</taxon>
        <taxon>NPAAA clade</taxon>
        <taxon>indigoferoid/millettioid clade</taxon>
        <taxon>Phaseoleae</taxon>
        <taxon>Vigna</taxon>
    </lineage>
</organism>
<sequence length="174" mass="19209">METRLGGPVENWAWGPGELGLWANMEIGLGGPGQCKNWAYGPGELGLWANMEIGHGLRASVKTRLVGQYGNWAWWASVEIGLKGQCKNWAYGPGELGLWANMEIGLGGPVWKLGLRVSVKTGLMGQTKHNIPKFLPRSSFWENELGFGSMKIRVKISNEICKAAPVLRLWVDEF</sequence>
<evidence type="ECO:0000313" key="1">
    <source>
        <dbReference type="EMBL" id="WVY92347.1"/>
    </source>
</evidence>
<dbReference type="EMBL" id="CP144691">
    <property type="protein sequence ID" value="WVY92347.1"/>
    <property type="molecule type" value="Genomic_DNA"/>
</dbReference>
<accession>A0AAQ3MJN6</accession>
<keyword evidence="2" id="KW-1185">Reference proteome</keyword>
<evidence type="ECO:0000313" key="2">
    <source>
        <dbReference type="Proteomes" id="UP001374535"/>
    </source>
</evidence>
<reference evidence="1 2" key="1">
    <citation type="journal article" date="2023" name="Life. Sci Alliance">
        <title>Evolutionary insights into 3D genome organization and epigenetic landscape of Vigna mungo.</title>
        <authorList>
            <person name="Junaid A."/>
            <person name="Singh B."/>
            <person name="Bhatia S."/>
        </authorList>
    </citation>
    <scope>NUCLEOTIDE SEQUENCE [LARGE SCALE GENOMIC DNA]</scope>
    <source>
        <strain evidence="1">Urdbean</strain>
    </source>
</reference>
<protein>
    <submittedName>
        <fullName evidence="1">Uncharacterized protein</fullName>
    </submittedName>
</protein>